<dbReference type="Proteomes" id="UP000249757">
    <property type="component" value="Unassembled WGS sequence"/>
</dbReference>
<organism evidence="3 4">
    <name type="scientific">Pyrenophora tritici-repentis</name>
    <dbReference type="NCBI Taxonomy" id="45151"/>
    <lineage>
        <taxon>Eukaryota</taxon>
        <taxon>Fungi</taxon>
        <taxon>Dikarya</taxon>
        <taxon>Ascomycota</taxon>
        <taxon>Pezizomycotina</taxon>
        <taxon>Dothideomycetes</taxon>
        <taxon>Pleosporomycetidae</taxon>
        <taxon>Pleosporales</taxon>
        <taxon>Pleosporineae</taxon>
        <taxon>Pleosporaceae</taxon>
        <taxon>Pyrenophora</taxon>
    </lineage>
</organism>
<accession>A0A922NKB2</accession>
<name>A0A922NKB2_9PLEO</name>
<evidence type="ECO:0000256" key="1">
    <source>
        <dbReference type="SAM" id="MobiDB-lite"/>
    </source>
</evidence>
<evidence type="ECO:0000313" key="3">
    <source>
        <dbReference type="EMBL" id="KAI1515859.1"/>
    </source>
</evidence>
<feature type="region of interest" description="Disordered" evidence="1">
    <location>
        <begin position="230"/>
        <end position="250"/>
    </location>
</feature>
<dbReference type="Pfam" id="PF07727">
    <property type="entry name" value="RVT_2"/>
    <property type="match status" value="1"/>
</dbReference>
<dbReference type="SUPFAM" id="SSF56672">
    <property type="entry name" value="DNA/RNA polymerases"/>
    <property type="match status" value="1"/>
</dbReference>
<proteinExistence type="predicted"/>
<dbReference type="InterPro" id="IPR013103">
    <property type="entry name" value="RVT_2"/>
</dbReference>
<dbReference type="EMBL" id="NRDI02000006">
    <property type="protein sequence ID" value="KAI1515859.1"/>
    <property type="molecule type" value="Genomic_DNA"/>
</dbReference>
<reference evidence="4" key="1">
    <citation type="journal article" date="2022" name="Microb. Genom.">
        <title>A global pangenome for the wheat fungal pathogen Pyrenophora tritici-repentis and prediction of effector protein structural homology.</title>
        <authorList>
            <person name="Moolhuijzen P.M."/>
            <person name="See P.T."/>
            <person name="Shi G."/>
            <person name="Powell H.R."/>
            <person name="Cockram J."/>
            <person name="Jorgensen L.N."/>
            <person name="Benslimane H."/>
            <person name="Strelkov S.E."/>
            <person name="Turner J."/>
            <person name="Liu Z."/>
            <person name="Moffat C.S."/>
        </authorList>
    </citation>
    <scope>NUCLEOTIDE SEQUENCE [LARGE SCALE GENOMIC DNA]</scope>
</reference>
<feature type="domain" description="Reverse transcriptase Ty1/copia-type" evidence="2">
    <location>
        <begin position="36"/>
        <end position="190"/>
    </location>
</feature>
<comment type="caution">
    <text evidence="3">The sequence shown here is derived from an EMBL/GenBank/DDBJ whole genome shotgun (WGS) entry which is preliminary data.</text>
</comment>
<evidence type="ECO:0000259" key="2">
    <source>
        <dbReference type="Pfam" id="PF07727"/>
    </source>
</evidence>
<gene>
    <name evidence="3" type="ORF">Ptr86124_005860</name>
</gene>
<evidence type="ECO:0000313" key="4">
    <source>
        <dbReference type="Proteomes" id="UP000249757"/>
    </source>
</evidence>
<dbReference type="InterPro" id="IPR043502">
    <property type="entry name" value="DNA/RNA_pol_sf"/>
</dbReference>
<dbReference type="AlphaFoldDB" id="A0A922NKB2"/>
<protein>
    <submittedName>
        <fullName evidence="3">Polyprotein</fullName>
    </submittedName>
</protein>
<keyword evidence="4" id="KW-1185">Reference proteome</keyword>
<sequence>MGELFKEAEQSHLASHHQMNSWTEIPIKKIKQTGQQILDCMWVYTYKLNKHHRLLKCKARLVVRGDQQRNITSQDTYAATLASRSFRMLTAIAAKYDLELKQYDVANAFVHATIDREVFMRMPRGHQKPGTILKLNKALYGLRISPLLWQKEFTSTLKELGFQEVPHEPCCLIKGGIIIFFYVDDIILAYHKDIEQSAQQAIARLQEKYLFTGGNDLQWFSASRSSEIANQGRSNCRRRPTQTRSVDWPTVPTLDTTRRWRLPSYSLEMGSPAHQRSTNTSAR</sequence>